<dbReference type="EMBL" id="BONP01000010">
    <property type="protein sequence ID" value="GIG40239.1"/>
    <property type="molecule type" value="Genomic_DNA"/>
</dbReference>
<evidence type="ECO:0000313" key="2">
    <source>
        <dbReference type="Proteomes" id="UP000614741"/>
    </source>
</evidence>
<sequence length="71" mass="7553">MRSRTQTWAVTGASARVTSLGLTADMLARAARSRAGPGGRARVVGSAMVDLRYSAFTHGAFHRNEPGVEHL</sequence>
<protein>
    <submittedName>
        <fullName evidence="1">Uncharacterized protein</fullName>
    </submittedName>
</protein>
<comment type="caution">
    <text evidence="1">The sequence shown here is derived from an EMBL/GenBank/DDBJ whole genome shotgun (WGS) entry which is preliminary data.</text>
</comment>
<evidence type="ECO:0000313" key="1">
    <source>
        <dbReference type="EMBL" id="GIG40239.1"/>
    </source>
</evidence>
<accession>A0ABQ4DLM1</accession>
<keyword evidence="2" id="KW-1185">Reference proteome</keyword>
<dbReference type="Proteomes" id="UP000614741">
    <property type="component" value="Unassembled WGS sequence"/>
</dbReference>
<reference evidence="1 2" key="1">
    <citation type="submission" date="2021-01" db="EMBL/GenBank/DDBJ databases">
        <title>Whole genome shotgun sequence of Cellulomonas phragmiteti NBRC 110785.</title>
        <authorList>
            <person name="Komaki H."/>
            <person name="Tamura T."/>
        </authorList>
    </citation>
    <scope>NUCLEOTIDE SEQUENCE [LARGE SCALE GENOMIC DNA]</scope>
    <source>
        <strain evidence="1 2">NBRC 110785</strain>
    </source>
</reference>
<gene>
    <name evidence="1" type="ORF">Cph01nite_20010</name>
</gene>
<name>A0ABQ4DLM1_9CELL</name>
<proteinExistence type="predicted"/>
<organism evidence="1 2">
    <name type="scientific">Cellulomonas phragmiteti</name>
    <dbReference type="NCBI Taxonomy" id="478780"/>
    <lineage>
        <taxon>Bacteria</taxon>
        <taxon>Bacillati</taxon>
        <taxon>Actinomycetota</taxon>
        <taxon>Actinomycetes</taxon>
        <taxon>Micrococcales</taxon>
        <taxon>Cellulomonadaceae</taxon>
        <taxon>Cellulomonas</taxon>
    </lineage>
</organism>